<sequence>MNSEELAGLKTANKAIGAKQTARAVEKGLAAKVYLAVDADRRVVAPLAHLCNQKAVLVDETATMSELGKACSIAVGAAAVAVLK</sequence>
<dbReference type="Pfam" id="PF01248">
    <property type="entry name" value="Ribosomal_L7Ae"/>
    <property type="match status" value="1"/>
</dbReference>
<dbReference type="InterPro" id="IPR029064">
    <property type="entry name" value="Ribosomal_eL30-like_sf"/>
</dbReference>
<evidence type="ECO:0000313" key="3">
    <source>
        <dbReference type="Proteomes" id="UP000320776"/>
    </source>
</evidence>
<organism evidence="2 3">
    <name type="scientific">Sporomusa termitida</name>
    <dbReference type="NCBI Taxonomy" id="2377"/>
    <lineage>
        <taxon>Bacteria</taxon>
        <taxon>Bacillati</taxon>
        <taxon>Bacillota</taxon>
        <taxon>Negativicutes</taxon>
        <taxon>Selenomonadales</taxon>
        <taxon>Sporomusaceae</taxon>
        <taxon>Sporomusa</taxon>
    </lineage>
</organism>
<dbReference type="AlphaFoldDB" id="A0A517DN66"/>
<dbReference type="EMBL" id="CP036259">
    <property type="protein sequence ID" value="QDR78803.1"/>
    <property type="molecule type" value="Genomic_DNA"/>
</dbReference>
<dbReference type="Gene3D" id="3.30.1330.30">
    <property type="match status" value="1"/>
</dbReference>
<gene>
    <name evidence="2" type="primary">rplGB</name>
    <name evidence="2" type="ORF">SPTER_00520</name>
</gene>
<dbReference type="Proteomes" id="UP000320776">
    <property type="component" value="Chromosome"/>
</dbReference>
<evidence type="ECO:0000259" key="1">
    <source>
        <dbReference type="Pfam" id="PF01248"/>
    </source>
</evidence>
<protein>
    <submittedName>
        <fullName evidence="2">Ribosome-associated protein L7Ae-like protein</fullName>
    </submittedName>
</protein>
<keyword evidence="3" id="KW-1185">Reference proteome</keyword>
<proteinExistence type="predicted"/>
<feature type="domain" description="Ribosomal protein eL8/eL30/eS12/Gadd45" evidence="1">
    <location>
        <begin position="10"/>
        <end position="83"/>
    </location>
</feature>
<dbReference type="KEGG" id="sted:SPTER_00520"/>
<accession>A0A517DN66</accession>
<dbReference type="OrthoDB" id="1634364at2"/>
<evidence type="ECO:0000313" key="2">
    <source>
        <dbReference type="EMBL" id="QDR78803.1"/>
    </source>
</evidence>
<name>A0A517DN66_9FIRM</name>
<dbReference type="InterPro" id="IPR004038">
    <property type="entry name" value="Ribosomal_eL8/eL30/eS12/Gad45"/>
</dbReference>
<dbReference type="RefSeq" id="WP_144348526.1">
    <property type="nucleotide sequence ID" value="NZ_CP036259.1"/>
</dbReference>
<dbReference type="SUPFAM" id="SSF55315">
    <property type="entry name" value="L30e-like"/>
    <property type="match status" value="1"/>
</dbReference>
<reference evidence="2 3" key="1">
    <citation type="submission" date="2019-02" db="EMBL/GenBank/DDBJ databases">
        <title>Closed genome of Sporomusa termitida DSM 4440.</title>
        <authorList>
            <person name="Poehlein A."/>
            <person name="Daniel R."/>
        </authorList>
    </citation>
    <scope>NUCLEOTIDE SEQUENCE [LARGE SCALE GENOMIC DNA]</scope>
    <source>
        <strain evidence="2 3">DSM 4440</strain>
    </source>
</reference>